<evidence type="ECO:0000313" key="5">
    <source>
        <dbReference type="EMBL" id="TQM77007.1"/>
    </source>
</evidence>
<sequence length="354" mass="38714">MRAGGRDPVVFVAWDAEALGGVQRVTHTLAQGLAVRGHEVHVVGIHRSAAPFRHVAEPGYHRHVLQGRLGRPSRRRLAALLGALRSGYVVLTSPGTVAWAREAIPRHLFTVGQYHGSYEHARSTWHLRSIRRHYPELDQAVFLSPEDAWRFTEDCLLPNAADVPNPLPVWPARTSPLTAPRVLGVGRLAGVKRFDRLISAFAAACRAVPERWELHLVGEGEDEPRLREHAAAEGVADRVTFHGRVPAERMPLLYLHGSILALTSDHEGLPLAVAEAASYGVPAVAFDVSSGVRAVAARTVPPGDLAAFTAELTALMADLAARRRLGAAARDRVAAYRPGHVLDRWEELFARLRL</sequence>
<accession>A0A543J2F7</accession>
<evidence type="ECO:0000256" key="1">
    <source>
        <dbReference type="ARBA" id="ARBA00022676"/>
    </source>
</evidence>
<dbReference type="EMBL" id="VFPQ01000001">
    <property type="protein sequence ID" value="TQM77007.1"/>
    <property type="molecule type" value="Genomic_DNA"/>
</dbReference>
<proteinExistence type="predicted"/>
<name>A0A543J2F7_9ACTN</name>
<dbReference type="PANTHER" id="PTHR12526">
    <property type="entry name" value="GLYCOSYLTRANSFERASE"/>
    <property type="match status" value="1"/>
</dbReference>
<feature type="domain" description="Glycosyltransferase subfamily 4-like N-terminal" evidence="4">
    <location>
        <begin position="20"/>
        <end position="154"/>
    </location>
</feature>
<dbReference type="Proteomes" id="UP000319213">
    <property type="component" value="Unassembled WGS sequence"/>
</dbReference>
<comment type="caution">
    <text evidence="5">The sequence shown here is derived from an EMBL/GenBank/DDBJ whole genome shotgun (WGS) entry which is preliminary data.</text>
</comment>
<evidence type="ECO:0000259" key="3">
    <source>
        <dbReference type="Pfam" id="PF00534"/>
    </source>
</evidence>
<dbReference type="SUPFAM" id="SSF53756">
    <property type="entry name" value="UDP-Glycosyltransferase/glycogen phosphorylase"/>
    <property type="match status" value="1"/>
</dbReference>
<protein>
    <submittedName>
        <fullName evidence="5">Glycosyltransferase involved in cell wall biosynthesis</fullName>
    </submittedName>
</protein>
<organism evidence="5 6">
    <name type="scientific">Thermopolyspora flexuosa</name>
    <dbReference type="NCBI Taxonomy" id="103836"/>
    <lineage>
        <taxon>Bacteria</taxon>
        <taxon>Bacillati</taxon>
        <taxon>Actinomycetota</taxon>
        <taxon>Actinomycetes</taxon>
        <taxon>Streptosporangiales</taxon>
        <taxon>Streptosporangiaceae</taxon>
        <taxon>Thermopolyspora</taxon>
    </lineage>
</organism>
<dbReference type="InterPro" id="IPR001296">
    <property type="entry name" value="Glyco_trans_1"/>
</dbReference>
<dbReference type="InterPro" id="IPR028098">
    <property type="entry name" value="Glyco_trans_4-like_N"/>
</dbReference>
<dbReference type="Pfam" id="PF00534">
    <property type="entry name" value="Glycos_transf_1"/>
    <property type="match status" value="1"/>
</dbReference>
<keyword evidence="2 5" id="KW-0808">Transferase</keyword>
<reference evidence="5 6" key="1">
    <citation type="submission" date="2019-06" db="EMBL/GenBank/DDBJ databases">
        <title>Sequencing the genomes of 1000 actinobacteria strains.</title>
        <authorList>
            <person name="Klenk H.-P."/>
        </authorList>
    </citation>
    <scope>NUCLEOTIDE SEQUENCE [LARGE SCALE GENOMIC DNA]</scope>
    <source>
        <strain evidence="5 6">DSM 43186</strain>
    </source>
</reference>
<dbReference type="AlphaFoldDB" id="A0A543J2F7"/>
<evidence type="ECO:0000313" key="6">
    <source>
        <dbReference type="Proteomes" id="UP000319213"/>
    </source>
</evidence>
<keyword evidence="6" id="KW-1185">Reference proteome</keyword>
<evidence type="ECO:0000259" key="4">
    <source>
        <dbReference type="Pfam" id="PF13439"/>
    </source>
</evidence>
<feature type="domain" description="Glycosyl transferase family 1" evidence="3">
    <location>
        <begin position="176"/>
        <end position="331"/>
    </location>
</feature>
<dbReference type="Pfam" id="PF13439">
    <property type="entry name" value="Glyco_transf_4"/>
    <property type="match status" value="1"/>
</dbReference>
<dbReference type="Gene3D" id="3.40.50.2000">
    <property type="entry name" value="Glycogen Phosphorylase B"/>
    <property type="match status" value="2"/>
</dbReference>
<evidence type="ECO:0000256" key="2">
    <source>
        <dbReference type="ARBA" id="ARBA00022679"/>
    </source>
</evidence>
<keyword evidence="1" id="KW-0328">Glycosyltransferase</keyword>
<dbReference type="GO" id="GO:0016757">
    <property type="term" value="F:glycosyltransferase activity"/>
    <property type="evidence" value="ECO:0007669"/>
    <property type="project" value="UniProtKB-KW"/>
</dbReference>
<gene>
    <name evidence="5" type="ORF">FHX40_3759</name>
</gene>